<evidence type="ECO:0000313" key="4">
    <source>
        <dbReference type="Proteomes" id="UP000305398"/>
    </source>
</evidence>
<dbReference type="InterPro" id="IPR058514">
    <property type="entry name" value="DUF8201"/>
</dbReference>
<feature type="transmembrane region" description="Helical" evidence="1">
    <location>
        <begin position="332"/>
        <end position="350"/>
    </location>
</feature>
<feature type="transmembrane region" description="Helical" evidence="1">
    <location>
        <begin position="41"/>
        <end position="59"/>
    </location>
</feature>
<organism evidence="3 4">
    <name type="scientific">Hymenobacter jejuensis</name>
    <dbReference type="NCBI Taxonomy" id="2502781"/>
    <lineage>
        <taxon>Bacteria</taxon>
        <taxon>Pseudomonadati</taxon>
        <taxon>Bacteroidota</taxon>
        <taxon>Cytophagia</taxon>
        <taxon>Cytophagales</taxon>
        <taxon>Hymenobacteraceae</taxon>
        <taxon>Hymenobacter</taxon>
    </lineage>
</organism>
<feature type="domain" description="DUF8201" evidence="2">
    <location>
        <begin position="1"/>
        <end position="391"/>
    </location>
</feature>
<dbReference type="InterPro" id="IPR058065">
    <property type="entry name" value="LIC_10190-like"/>
</dbReference>
<feature type="transmembrane region" description="Helical" evidence="1">
    <location>
        <begin position="150"/>
        <end position="171"/>
    </location>
</feature>
<feature type="transmembrane region" description="Helical" evidence="1">
    <location>
        <begin position="12"/>
        <end position="29"/>
    </location>
</feature>
<feature type="transmembrane region" description="Helical" evidence="1">
    <location>
        <begin position="385"/>
        <end position="405"/>
    </location>
</feature>
<reference evidence="3 4" key="1">
    <citation type="submission" date="2019-06" db="EMBL/GenBank/DDBJ databases">
        <authorList>
            <person name="Srinivasan S."/>
        </authorList>
    </citation>
    <scope>NUCLEOTIDE SEQUENCE [LARGE SCALE GENOMIC DNA]</scope>
    <source>
        <strain evidence="3 4">17J68-5</strain>
    </source>
</reference>
<accession>A0A5B7ZZS6</accession>
<sequence length="506" mass="57377">MFLPLNEAVQIISGTTGLVITLAGRKSWWRYIVHKWQRRGTAYYGQALLVTVLIIWLLWRAANPTTAFDTGLYHLQTLQWIERYPAVPGLGNLHGRLAFNSSLFLPMALLRYGTPSGPAYCLGSYFYLLMAVVAARRATARHAPTLSDSLHWVWAPILLFFALIYCFQVWLSSTYSDCPLAVLLGLLFLRFGEKRQSSYNQGVDASDLLLLLLALIATTIKLSAAPVLLLPAYKIWQKRRLVTWPWLVCLVALVVGVVGPWLARSVVLSGYLIYPLPALDVFAVDWKVPATYARMEQNIIANTARQAMQSPYAPFAEPWHTWLPHWWSFETPYTKAVLLLAALSPLVVLVRWQQRPKEQDGWLGGWLVAWLGSTYWFFTAPDFRFGAGFLLVAGLWPWLSARWLAWSVRWQYAPMLLVLFYALHNLREPVYEFRTSPATFLSKAIWPALPPVPETVEVPIRGIVVRVPRTGVRCWGAPLPCSFCVEADLAPRGATLAEGFRWQKSK</sequence>
<keyword evidence="1" id="KW-0812">Transmembrane</keyword>
<dbReference type="Pfam" id="PF26626">
    <property type="entry name" value="DUF8201"/>
    <property type="match status" value="1"/>
</dbReference>
<dbReference type="Proteomes" id="UP000305398">
    <property type="component" value="Chromosome"/>
</dbReference>
<dbReference type="NCBIfam" id="NF047510">
    <property type="entry name" value="LIC_10190_fam"/>
    <property type="match status" value="1"/>
</dbReference>
<feature type="transmembrane region" description="Helical" evidence="1">
    <location>
        <begin position="362"/>
        <end position="379"/>
    </location>
</feature>
<protein>
    <recommendedName>
        <fullName evidence="2">DUF8201 domain-containing protein</fullName>
    </recommendedName>
</protein>
<proteinExistence type="predicted"/>
<dbReference type="KEGG" id="hyj:FHG12_04300"/>
<dbReference type="OrthoDB" id="344987at2"/>
<name>A0A5B7ZZS6_9BACT</name>
<feature type="transmembrane region" description="Helical" evidence="1">
    <location>
        <begin position="117"/>
        <end position="138"/>
    </location>
</feature>
<dbReference type="EMBL" id="CP040896">
    <property type="protein sequence ID" value="QDA59372.1"/>
    <property type="molecule type" value="Genomic_DNA"/>
</dbReference>
<feature type="transmembrane region" description="Helical" evidence="1">
    <location>
        <begin position="208"/>
        <end position="230"/>
    </location>
</feature>
<evidence type="ECO:0000313" key="3">
    <source>
        <dbReference type="EMBL" id="QDA59372.1"/>
    </source>
</evidence>
<feature type="transmembrane region" description="Helical" evidence="1">
    <location>
        <begin position="242"/>
        <end position="263"/>
    </location>
</feature>
<evidence type="ECO:0000259" key="2">
    <source>
        <dbReference type="Pfam" id="PF26626"/>
    </source>
</evidence>
<gene>
    <name evidence="3" type="ORF">FHG12_04300</name>
</gene>
<keyword evidence="1" id="KW-1133">Transmembrane helix</keyword>
<keyword evidence="4" id="KW-1185">Reference proteome</keyword>
<dbReference type="AlphaFoldDB" id="A0A5B7ZZS6"/>
<evidence type="ECO:0000256" key="1">
    <source>
        <dbReference type="SAM" id="Phobius"/>
    </source>
</evidence>
<keyword evidence="1" id="KW-0472">Membrane</keyword>